<name>A0A1R4B606_9VIBR</name>
<dbReference type="PROSITE" id="PS01124">
    <property type="entry name" value="HTH_ARAC_FAMILY_2"/>
    <property type="match status" value="1"/>
</dbReference>
<dbReference type="PANTHER" id="PTHR46796:SF10">
    <property type="entry name" value="TRANSCRIPTIONAL ACTIVATOR FEAR"/>
    <property type="match status" value="1"/>
</dbReference>
<evidence type="ECO:0000256" key="1">
    <source>
        <dbReference type="ARBA" id="ARBA00023015"/>
    </source>
</evidence>
<dbReference type="SUPFAM" id="SSF51182">
    <property type="entry name" value="RmlC-like cupins"/>
    <property type="match status" value="1"/>
</dbReference>
<accession>A0A1R4B606</accession>
<dbReference type="PRINTS" id="PR00032">
    <property type="entry name" value="HTHARAC"/>
</dbReference>
<protein>
    <submittedName>
        <fullName evidence="5">HTH-type transcriptional activator Btr</fullName>
    </submittedName>
</protein>
<keyword evidence="3" id="KW-0804">Transcription</keyword>
<dbReference type="InterPro" id="IPR018062">
    <property type="entry name" value="HTH_AraC-typ_CS"/>
</dbReference>
<dbReference type="InterPro" id="IPR009057">
    <property type="entry name" value="Homeodomain-like_sf"/>
</dbReference>
<dbReference type="PROSITE" id="PS00041">
    <property type="entry name" value="HTH_ARAC_FAMILY_1"/>
    <property type="match status" value="1"/>
</dbReference>
<gene>
    <name evidence="5" type="primary">btr</name>
    <name evidence="5" type="ORF">VPAL9027_02335</name>
</gene>
<feature type="domain" description="HTH araC/xylS-type" evidence="4">
    <location>
        <begin position="172"/>
        <end position="270"/>
    </location>
</feature>
<dbReference type="InterPro" id="IPR050204">
    <property type="entry name" value="AraC_XylS_family_regulators"/>
</dbReference>
<dbReference type="InterPro" id="IPR018060">
    <property type="entry name" value="HTH_AraC"/>
</dbReference>
<dbReference type="OrthoDB" id="9809338at2"/>
<dbReference type="InterPro" id="IPR020449">
    <property type="entry name" value="Tscrpt_reg_AraC-type_HTH"/>
</dbReference>
<dbReference type="GO" id="GO:0003700">
    <property type="term" value="F:DNA-binding transcription factor activity"/>
    <property type="evidence" value="ECO:0007669"/>
    <property type="project" value="InterPro"/>
</dbReference>
<dbReference type="InterPro" id="IPR011051">
    <property type="entry name" value="RmlC_Cupin_sf"/>
</dbReference>
<dbReference type="SMART" id="SM00342">
    <property type="entry name" value="HTH_ARAC"/>
    <property type="match status" value="1"/>
</dbReference>
<keyword evidence="2" id="KW-0238">DNA-binding</keyword>
<dbReference type="Proteomes" id="UP000189475">
    <property type="component" value="Unassembled WGS sequence"/>
</dbReference>
<evidence type="ECO:0000256" key="3">
    <source>
        <dbReference type="ARBA" id="ARBA00023163"/>
    </source>
</evidence>
<dbReference type="PANTHER" id="PTHR46796">
    <property type="entry name" value="HTH-TYPE TRANSCRIPTIONAL ACTIVATOR RHAS-RELATED"/>
    <property type="match status" value="1"/>
</dbReference>
<dbReference type="InterPro" id="IPR014710">
    <property type="entry name" value="RmlC-like_jellyroll"/>
</dbReference>
<dbReference type="SUPFAM" id="SSF46689">
    <property type="entry name" value="Homeodomain-like"/>
    <property type="match status" value="2"/>
</dbReference>
<dbReference type="Pfam" id="PF12833">
    <property type="entry name" value="HTH_18"/>
    <property type="match status" value="1"/>
</dbReference>
<dbReference type="GO" id="GO:0043565">
    <property type="term" value="F:sequence-specific DNA binding"/>
    <property type="evidence" value="ECO:0007669"/>
    <property type="project" value="InterPro"/>
</dbReference>
<sequence length="271" mass="30614">MEGFYTQSWLDEGQGDTAFLKPAELVSLPAEMARHEHEHTQIVIGLNGQMEFEVSGIGNIVHPGQGCVVTCGAGHAFGGISQQSDILVLNMPTPQDNEPLLMTQLNELANHDTYFQLDSQIQKLIQILTHEMQANPESWQLKRACNDTLLAVLQRHVCAFQLQWRESRFDIDVIDRYIEKHIAYPITVAQLAGAVFLGESQFYERFKQATKITPHQYLVKKRLDKAKKMLEEGRFTISQISDATGFSSASVFSHIFSRQVGCSPSQYRKRS</sequence>
<evidence type="ECO:0000256" key="2">
    <source>
        <dbReference type="ARBA" id="ARBA00023125"/>
    </source>
</evidence>
<proteinExistence type="predicted"/>
<dbReference type="RefSeq" id="WP_077314722.1">
    <property type="nucleotide sequence ID" value="NZ_AP024888.1"/>
</dbReference>
<dbReference type="STRING" id="1918946.VPAL9027_02335"/>
<dbReference type="AlphaFoldDB" id="A0A1R4B606"/>
<organism evidence="5 6">
    <name type="scientific">Vibrio palustris</name>
    <dbReference type="NCBI Taxonomy" id="1918946"/>
    <lineage>
        <taxon>Bacteria</taxon>
        <taxon>Pseudomonadati</taxon>
        <taxon>Pseudomonadota</taxon>
        <taxon>Gammaproteobacteria</taxon>
        <taxon>Vibrionales</taxon>
        <taxon>Vibrionaceae</taxon>
        <taxon>Vibrio</taxon>
    </lineage>
</organism>
<evidence type="ECO:0000313" key="5">
    <source>
        <dbReference type="EMBL" id="SJL84352.1"/>
    </source>
</evidence>
<reference evidence="5 6" key="1">
    <citation type="submission" date="2017-02" db="EMBL/GenBank/DDBJ databases">
        <authorList>
            <person name="Peterson S.W."/>
        </authorList>
    </citation>
    <scope>NUCLEOTIDE SEQUENCE [LARGE SCALE GENOMIC DNA]</scope>
    <source>
        <strain evidence="5 6">CECT 9027</strain>
    </source>
</reference>
<dbReference type="Gene3D" id="2.60.120.10">
    <property type="entry name" value="Jelly Rolls"/>
    <property type="match status" value="1"/>
</dbReference>
<dbReference type="EMBL" id="FUFT01000005">
    <property type="protein sequence ID" value="SJL84352.1"/>
    <property type="molecule type" value="Genomic_DNA"/>
</dbReference>
<dbReference type="Gene3D" id="1.10.10.60">
    <property type="entry name" value="Homeodomain-like"/>
    <property type="match status" value="2"/>
</dbReference>
<evidence type="ECO:0000259" key="4">
    <source>
        <dbReference type="PROSITE" id="PS01124"/>
    </source>
</evidence>
<keyword evidence="1" id="KW-0805">Transcription regulation</keyword>
<evidence type="ECO:0000313" key="6">
    <source>
        <dbReference type="Proteomes" id="UP000189475"/>
    </source>
</evidence>
<keyword evidence="6" id="KW-1185">Reference proteome</keyword>